<feature type="domain" description="Rhodanese" evidence="1">
    <location>
        <begin position="33"/>
        <end position="124"/>
    </location>
</feature>
<dbReference type="InterPro" id="IPR001763">
    <property type="entry name" value="Rhodanese-like_dom"/>
</dbReference>
<evidence type="ECO:0000259" key="1">
    <source>
        <dbReference type="PROSITE" id="PS50206"/>
    </source>
</evidence>
<dbReference type="PANTHER" id="PTHR44086">
    <property type="entry name" value="THIOSULFATE SULFURTRANSFERASE RDL2, MITOCHONDRIAL-RELATED"/>
    <property type="match status" value="1"/>
</dbReference>
<dbReference type="CDD" id="cd00158">
    <property type="entry name" value="RHOD"/>
    <property type="match status" value="1"/>
</dbReference>
<dbReference type="Gene3D" id="3.40.250.10">
    <property type="entry name" value="Rhodanese-like domain"/>
    <property type="match status" value="1"/>
</dbReference>
<dbReference type="InterPro" id="IPR036873">
    <property type="entry name" value="Rhodanese-like_dom_sf"/>
</dbReference>
<protein>
    <recommendedName>
        <fullName evidence="1">Rhodanese domain-containing protein</fullName>
    </recommendedName>
</protein>
<dbReference type="AlphaFoldDB" id="A0A1T2L1Q3"/>
<reference evidence="2 3" key="1">
    <citation type="submission" date="2016-11" db="EMBL/GenBank/DDBJ databases">
        <title>Mixed transmission modes and dynamic genome evolution in an obligate animal-bacterial symbiosis.</title>
        <authorList>
            <person name="Russell S.L."/>
            <person name="Corbett-Detig R.B."/>
            <person name="Cavanaugh C.M."/>
        </authorList>
    </citation>
    <scope>NUCLEOTIDE SEQUENCE [LARGE SCALE GENOMIC DNA]</scope>
    <source>
        <strain evidence="2">Sveles-Q1</strain>
    </source>
</reference>
<evidence type="ECO:0000313" key="3">
    <source>
        <dbReference type="Proteomes" id="UP000191110"/>
    </source>
</evidence>
<dbReference type="OrthoDB" id="176845at2"/>
<dbReference type="SUPFAM" id="SSF52821">
    <property type="entry name" value="Rhodanese/Cell cycle control phosphatase"/>
    <property type="match status" value="1"/>
</dbReference>
<name>A0A1T2L1Q3_9GAMM</name>
<comment type="caution">
    <text evidence="2">The sequence shown here is derived from an EMBL/GenBank/DDBJ whole genome shotgun (WGS) entry which is preliminary data.</text>
</comment>
<keyword evidence="3" id="KW-1185">Reference proteome</keyword>
<dbReference type="Proteomes" id="UP000191110">
    <property type="component" value="Unassembled WGS sequence"/>
</dbReference>
<dbReference type="EMBL" id="MPRL01000065">
    <property type="protein sequence ID" value="OOZ39002.1"/>
    <property type="molecule type" value="Genomic_DNA"/>
</dbReference>
<proteinExistence type="predicted"/>
<gene>
    <name evidence="2" type="ORF">BOW53_13355</name>
</gene>
<dbReference type="PROSITE" id="PS50206">
    <property type="entry name" value="RHODANESE_3"/>
    <property type="match status" value="1"/>
</dbReference>
<organism evidence="2 3">
    <name type="scientific">Solemya pervernicosa gill symbiont</name>
    <dbReference type="NCBI Taxonomy" id="642797"/>
    <lineage>
        <taxon>Bacteria</taxon>
        <taxon>Pseudomonadati</taxon>
        <taxon>Pseudomonadota</taxon>
        <taxon>Gammaproteobacteria</taxon>
        <taxon>sulfur-oxidizing symbionts</taxon>
    </lineage>
</organism>
<evidence type="ECO:0000313" key="2">
    <source>
        <dbReference type="EMBL" id="OOZ39002.1"/>
    </source>
</evidence>
<dbReference type="Pfam" id="PF00581">
    <property type="entry name" value="Rhodanese"/>
    <property type="match status" value="1"/>
</dbReference>
<dbReference type="PANTHER" id="PTHR44086:SF10">
    <property type="entry name" value="THIOSULFATE SULFURTRANSFERASE_RHODANESE-LIKE DOMAIN-CONTAINING PROTEIN 3"/>
    <property type="match status" value="1"/>
</dbReference>
<dbReference type="GO" id="GO:0004792">
    <property type="term" value="F:thiosulfate-cyanide sulfurtransferase activity"/>
    <property type="evidence" value="ECO:0007669"/>
    <property type="project" value="TreeGrafter"/>
</dbReference>
<dbReference type="SMART" id="SM00450">
    <property type="entry name" value="RHOD"/>
    <property type="match status" value="1"/>
</dbReference>
<sequence length="124" mass="13072">MLAFSPFATSAGSSPETIDGAVTVDTAAAKALFDDNVPFVDVRSAKAYGKGHIAKAHNLDVKSFKKNDLASVAGKDAPVVFYCDGVFCKRAAGASKKAVGWGWSNVKYYREGFPGWKGAGHPVE</sequence>
<accession>A0A1T2L1Q3</accession>